<reference evidence="2 3" key="1">
    <citation type="submission" date="2020-09" db="EMBL/GenBank/DDBJ databases">
        <title>Novel species of Mucilaginibacter isolated from a glacier on the Tibetan Plateau.</title>
        <authorList>
            <person name="Liu Q."/>
            <person name="Xin Y.-H."/>
        </authorList>
    </citation>
    <scope>NUCLEOTIDE SEQUENCE [LARGE SCALE GENOMIC DNA]</scope>
    <source>
        <strain evidence="2 3">CGMCC 1.13878</strain>
    </source>
</reference>
<accession>A0ABR7X1R2</accession>
<dbReference type="Pfam" id="PF00027">
    <property type="entry name" value="cNMP_binding"/>
    <property type="match status" value="1"/>
</dbReference>
<dbReference type="EMBL" id="JACWMW010000001">
    <property type="protein sequence ID" value="MBD1384532.1"/>
    <property type="molecule type" value="Genomic_DNA"/>
</dbReference>
<evidence type="ECO:0000259" key="1">
    <source>
        <dbReference type="PROSITE" id="PS50042"/>
    </source>
</evidence>
<dbReference type="InterPro" id="IPR018490">
    <property type="entry name" value="cNMP-bd_dom_sf"/>
</dbReference>
<proteinExistence type="predicted"/>
<name>A0ABR7X1R2_9SPHI</name>
<dbReference type="SUPFAM" id="SSF51206">
    <property type="entry name" value="cAMP-binding domain-like"/>
    <property type="match status" value="1"/>
</dbReference>
<protein>
    <submittedName>
        <fullName evidence="2">Crp/Fnr family transcriptional regulator</fullName>
    </submittedName>
</protein>
<dbReference type="InterPro" id="IPR014710">
    <property type="entry name" value="RmlC-like_jellyroll"/>
</dbReference>
<dbReference type="RefSeq" id="WP_191174398.1">
    <property type="nucleotide sequence ID" value="NZ_JACWMW010000001.1"/>
</dbReference>
<sequence length="195" mass="22541">MSANPYQQLRHFVSSNMRIDETGLNVFCKKFRHKTIKRNEVLLHAGEINPYIYFVNAGCLRVFMLDVNGKESTRFLVTEGRFGTAFPSFNLQEPSLAAIQSIEPGDVLYINHCDFNDLLDNFPGWEHVYRVGLEKDYIASIKRIESLITMDARQRYQLLMQTNPTLIQRLPSKIIADYLGISQETLSRLKSKVNY</sequence>
<comment type="caution">
    <text evidence="2">The sequence shown here is derived from an EMBL/GenBank/DDBJ whole genome shotgun (WGS) entry which is preliminary data.</text>
</comment>
<dbReference type="CDD" id="cd00038">
    <property type="entry name" value="CAP_ED"/>
    <property type="match status" value="1"/>
</dbReference>
<feature type="domain" description="Cyclic nucleotide-binding" evidence="1">
    <location>
        <begin position="34"/>
        <end position="119"/>
    </location>
</feature>
<evidence type="ECO:0000313" key="2">
    <source>
        <dbReference type="EMBL" id="MBD1384532.1"/>
    </source>
</evidence>
<dbReference type="Gene3D" id="2.60.120.10">
    <property type="entry name" value="Jelly Rolls"/>
    <property type="match status" value="1"/>
</dbReference>
<keyword evidence="3" id="KW-1185">Reference proteome</keyword>
<evidence type="ECO:0000313" key="3">
    <source>
        <dbReference type="Proteomes" id="UP000618754"/>
    </source>
</evidence>
<dbReference type="PROSITE" id="PS50042">
    <property type="entry name" value="CNMP_BINDING_3"/>
    <property type="match status" value="1"/>
</dbReference>
<organism evidence="2 3">
    <name type="scientific">Mucilaginibacter rigui</name>
    <dbReference type="NCBI Taxonomy" id="534635"/>
    <lineage>
        <taxon>Bacteria</taxon>
        <taxon>Pseudomonadati</taxon>
        <taxon>Bacteroidota</taxon>
        <taxon>Sphingobacteriia</taxon>
        <taxon>Sphingobacteriales</taxon>
        <taxon>Sphingobacteriaceae</taxon>
        <taxon>Mucilaginibacter</taxon>
    </lineage>
</organism>
<dbReference type="Proteomes" id="UP000618754">
    <property type="component" value="Unassembled WGS sequence"/>
</dbReference>
<gene>
    <name evidence="2" type="ORF">IDJ75_04515</name>
</gene>
<dbReference type="InterPro" id="IPR000595">
    <property type="entry name" value="cNMP-bd_dom"/>
</dbReference>